<protein>
    <recommendedName>
        <fullName evidence="9">Polysaccharide biosynthesis protein</fullName>
    </recommendedName>
</protein>
<feature type="transmembrane region" description="Helical" evidence="6">
    <location>
        <begin position="213"/>
        <end position="236"/>
    </location>
</feature>
<evidence type="ECO:0000256" key="2">
    <source>
        <dbReference type="ARBA" id="ARBA00022475"/>
    </source>
</evidence>
<feature type="transmembrane region" description="Helical" evidence="6">
    <location>
        <begin position="436"/>
        <end position="454"/>
    </location>
</feature>
<dbReference type="Pfam" id="PF01943">
    <property type="entry name" value="Polysacc_synt"/>
    <property type="match status" value="1"/>
</dbReference>
<feature type="transmembrane region" description="Helical" evidence="6">
    <location>
        <begin position="38"/>
        <end position="59"/>
    </location>
</feature>
<name>A0A917JIK8_9ENTE</name>
<feature type="transmembrane region" description="Helical" evidence="6">
    <location>
        <begin position="145"/>
        <end position="167"/>
    </location>
</feature>
<keyword evidence="4 6" id="KW-1133">Transmembrane helix</keyword>
<dbReference type="PANTHER" id="PTHR30250:SF11">
    <property type="entry name" value="O-ANTIGEN TRANSPORTER-RELATED"/>
    <property type="match status" value="1"/>
</dbReference>
<dbReference type="Proteomes" id="UP000622610">
    <property type="component" value="Unassembled WGS sequence"/>
</dbReference>
<evidence type="ECO:0000256" key="6">
    <source>
        <dbReference type="SAM" id="Phobius"/>
    </source>
</evidence>
<reference evidence="7" key="2">
    <citation type="submission" date="2020-09" db="EMBL/GenBank/DDBJ databases">
        <authorList>
            <person name="Sun Q."/>
            <person name="Sedlacek I."/>
        </authorList>
    </citation>
    <scope>NUCLEOTIDE SEQUENCE</scope>
    <source>
        <strain evidence="7">CCM 8433</strain>
    </source>
</reference>
<keyword evidence="3 6" id="KW-0812">Transmembrane</keyword>
<keyword evidence="2" id="KW-1003">Cell membrane</keyword>
<dbReference type="PANTHER" id="PTHR30250">
    <property type="entry name" value="PST FAMILY PREDICTED COLANIC ACID TRANSPORTER"/>
    <property type="match status" value="1"/>
</dbReference>
<feature type="transmembrane region" description="Helical" evidence="6">
    <location>
        <begin position="381"/>
        <end position="401"/>
    </location>
</feature>
<feature type="transmembrane region" description="Helical" evidence="6">
    <location>
        <begin position="355"/>
        <end position="375"/>
    </location>
</feature>
<dbReference type="InterPro" id="IPR050833">
    <property type="entry name" value="Poly_Biosynth_Transport"/>
</dbReference>
<reference evidence="7" key="1">
    <citation type="journal article" date="2014" name="Int. J. Syst. Evol. Microbiol.">
        <title>Complete genome sequence of Corynebacterium casei LMG S-19264T (=DSM 44701T), isolated from a smear-ripened cheese.</title>
        <authorList>
            <consortium name="US DOE Joint Genome Institute (JGI-PGF)"/>
            <person name="Walter F."/>
            <person name="Albersmeier A."/>
            <person name="Kalinowski J."/>
            <person name="Ruckert C."/>
        </authorList>
    </citation>
    <scope>NUCLEOTIDE SEQUENCE</scope>
    <source>
        <strain evidence="7">CCM 8433</strain>
    </source>
</reference>
<evidence type="ECO:0000256" key="5">
    <source>
        <dbReference type="ARBA" id="ARBA00023136"/>
    </source>
</evidence>
<evidence type="ECO:0000256" key="4">
    <source>
        <dbReference type="ARBA" id="ARBA00022989"/>
    </source>
</evidence>
<evidence type="ECO:0008006" key="9">
    <source>
        <dbReference type="Google" id="ProtNLM"/>
    </source>
</evidence>
<keyword evidence="5 6" id="KW-0472">Membrane</keyword>
<accession>A0A917JIK8</accession>
<keyword evidence="8" id="KW-1185">Reference proteome</keyword>
<evidence type="ECO:0000313" key="8">
    <source>
        <dbReference type="Proteomes" id="UP000622610"/>
    </source>
</evidence>
<feature type="transmembrane region" description="Helical" evidence="6">
    <location>
        <begin position="413"/>
        <end position="430"/>
    </location>
</feature>
<feature type="transmembrane region" description="Helical" evidence="6">
    <location>
        <begin position="12"/>
        <end position="32"/>
    </location>
</feature>
<evidence type="ECO:0000313" key="7">
    <source>
        <dbReference type="EMBL" id="GGI66326.1"/>
    </source>
</evidence>
<feature type="transmembrane region" description="Helical" evidence="6">
    <location>
        <begin position="323"/>
        <end position="348"/>
    </location>
</feature>
<feature type="transmembrane region" description="Helical" evidence="6">
    <location>
        <begin position="173"/>
        <end position="193"/>
    </location>
</feature>
<dbReference type="AlphaFoldDB" id="A0A917JIK8"/>
<feature type="transmembrane region" description="Helical" evidence="6">
    <location>
        <begin position="112"/>
        <end position="133"/>
    </location>
</feature>
<sequence>MEKLLKKFVGFSVGPMIAAVISFITVPIITYFVSPEEFGKASMFTVVQTLVASFIFLGMDQSYTREYHYVENKIKLFQNAVMIPLMVSSIFIFIGVIFRSQISFFLFENSEYHFISILFGFMLVFMILERFILLSIRMEERALEYSFYSVVVKVVVFIVTLLMLYYGERNFLTIVYSTIFGQIVGDILLIIVFRKLFKFNFSYFDRTLMHKMFVFGIPIIIAASLYSFLNAIGRFFLRGNSTFTEIGIYTAALKVAGILTLVQTMFTSFWVPLAYRWHKEEKGIKYYSYMSNLILFIMTLVFFFVVFFKKYIILILAPEYRQAAFATALLSLAPILYTVSETTTLGIVFSGKSQYNALTSFISIFPAIFLNYLLVPNYGTVGASIATAVSYVFFYFFRTYFSKKCGFNINTTMQNPVILLLLTTSIINAFDVPGILYYNILLFIVSILLQYGVINSTMDIVKNSREWDFS</sequence>
<proteinExistence type="predicted"/>
<evidence type="ECO:0000256" key="1">
    <source>
        <dbReference type="ARBA" id="ARBA00004651"/>
    </source>
</evidence>
<comment type="caution">
    <text evidence="7">The sequence shown here is derived from an EMBL/GenBank/DDBJ whole genome shotgun (WGS) entry which is preliminary data.</text>
</comment>
<feature type="transmembrane region" description="Helical" evidence="6">
    <location>
        <begin position="293"/>
        <end position="317"/>
    </location>
</feature>
<dbReference type="EMBL" id="BMDT01000010">
    <property type="protein sequence ID" value="GGI66326.1"/>
    <property type="molecule type" value="Genomic_DNA"/>
</dbReference>
<dbReference type="InterPro" id="IPR002797">
    <property type="entry name" value="Polysacc_synth"/>
</dbReference>
<comment type="subcellular location">
    <subcellularLocation>
        <location evidence="1">Cell membrane</location>
        <topology evidence="1">Multi-pass membrane protein</topology>
    </subcellularLocation>
</comment>
<feature type="transmembrane region" description="Helical" evidence="6">
    <location>
        <begin position="248"/>
        <end position="273"/>
    </location>
</feature>
<organism evidence="7 8">
    <name type="scientific">Enterococcus alcedinis</name>
    <dbReference type="NCBI Taxonomy" id="1274384"/>
    <lineage>
        <taxon>Bacteria</taxon>
        <taxon>Bacillati</taxon>
        <taxon>Bacillota</taxon>
        <taxon>Bacilli</taxon>
        <taxon>Lactobacillales</taxon>
        <taxon>Enterococcaceae</taxon>
        <taxon>Enterococcus</taxon>
    </lineage>
</organism>
<feature type="transmembrane region" description="Helical" evidence="6">
    <location>
        <begin position="80"/>
        <end position="100"/>
    </location>
</feature>
<evidence type="ECO:0000256" key="3">
    <source>
        <dbReference type="ARBA" id="ARBA00022692"/>
    </source>
</evidence>
<dbReference type="RefSeq" id="WP_188368157.1">
    <property type="nucleotide sequence ID" value="NZ_BMDT01000010.1"/>
</dbReference>
<dbReference type="GO" id="GO:0005886">
    <property type="term" value="C:plasma membrane"/>
    <property type="evidence" value="ECO:0007669"/>
    <property type="project" value="UniProtKB-SubCell"/>
</dbReference>
<gene>
    <name evidence="7" type="primary">wzx</name>
    <name evidence="7" type="ORF">GCM10011482_19800</name>
</gene>